<evidence type="ECO:0000256" key="5">
    <source>
        <dbReference type="ARBA" id="ARBA00022737"/>
    </source>
</evidence>
<dbReference type="GO" id="GO:0033554">
    <property type="term" value="P:cellular response to stress"/>
    <property type="evidence" value="ECO:0007669"/>
    <property type="project" value="UniProtKB-ARBA"/>
</dbReference>
<dbReference type="Proteomes" id="UP001295684">
    <property type="component" value="Unassembled WGS sequence"/>
</dbReference>
<dbReference type="FunFam" id="2.60.120.10:FF:000039">
    <property type="entry name" value="cAMP-dependent protein kinase regulatory subunit"/>
    <property type="match status" value="1"/>
</dbReference>
<evidence type="ECO:0000256" key="3">
    <source>
        <dbReference type="ARBA" id="ARBA00022553"/>
    </source>
</evidence>
<evidence type="ECO:0000256" key="4">
    <source>
        <dbReference type="ARBA" id="ARBA00022566"/>
    </source>
</evidence>
<comment type="similarity">
    <text evidence="1">Belongs to the cAMP-dependent kinase regulatory chain family.</text>
</comment>
<protein>
    <recommendedName>
        <fullName evidence="2">cAMP-dependent protein kinase regulatory subunit</fullName>
    </recommendedName>
</protein>
<keyword evidence="4 8" id="KW-0116">cAMP-binding</keyword>
<dbReference type="EMBL" id="CAMPGE010010080">
    <property type="protein sequence ID" value="CAI2368935.1"/>
    <property type="molecule type" value="Genomic_DNA"/>
</dbReference>
<dbReference type="AlphaFoldDB" id="A0AAD1XC70"/>
<dbReference type="InterPro" id="IPR014710">
    <property type="entry name" value="RmlC-like_jellyroll"/>
</dbReference>
<feature type="compositionally biased region" description="Basic and acidic residues" evidence="9">
    <location>
        <begin position="94"/>
        <end position="104"/>
    </location>
</feature>
<keyword evidence="6 8" id="KW-0547">Nucleotide-binding</keyword>
<dbReference type="GO" id="GO:0030552">
    <property type="term" value="F:cAMP binding"/>
    <property type="evidence" value="ECO:0007669"/>
    <property type="project" value="UniProtKB-KW"/>
</dbReference>
<feature type="binding site" evidence="8">
    <location>
        <position position="257"/>
    </location>
    <ligand>
        <name>3',5'-cyclic AMP</name>
        <dbReference type="ChEBI" id="CHEBI:58165"/>
        <label>1</label>
    </ligand>
</feature>
<sequence>MENSQINDYIQGKGIEDTIDEIIVELLKSKPSDPIPTILHILEAKNGNQTPELTEKEENELKSLQDRWKAINQGKELRKSQSSNSNSQIIFTVEESKKGQKDSPQDTDDSSSSSDESEPFTRESLLQAHKGFDKVPRSSVSAEAMGVFSKKKEFKKIVIPKSEVIKEKIKSRLKECFMFNNLDEEELGIVIDAMKEVKYKNETIIQQGDSGNTLYVLDSGKCHCFKLLEGEKRPSKLRDYIPGEAFGELALLYNAPRAASIKAIGECTLFALDRGTFTHIVKDASQKNREAYEEFFKSVDFFTQMDFYERVLLCDAVKKVKYIKGDRVIKEGDPGDSFYFLLSGTAIAKKLIDGKVKNVMSYNPGDYFGERALLTQEPRAATIQATSDTLVLAKLESRSFKRLLCDNEKVKLHLLKVINNL</sequence>
<dbReference type="PROSITE" id="PS00889">
    <property type="entry name" value="CNMP_BINDING_2"/>
    <property type="match status" value="2"/>
</dbReference>
<dbReference type="Pfam" id="PF00027">
    <property type="entry name" value="cNMP_binding"/>
    <property type="match status" value="2"/>
</dbReference>
<reference evidence="11" key="1">
    <citation type="submission" date="2023-07" db="EMBL/GenBank/DDBJ databases">
        <authorList>
            <consortium name="AG Swart"/>
            <person name="Singh M."/>
            <person name="Singh A."/>
            <person name="Seah K."/>
            <person name="Emmerich C."/>
        </authorList>
    </citation>
    <scope>NUCLEOTIDE SEQUENCE</scope>
    <source>
        <strain evidence="11">DP1</strain>
    </source>
</reference>
<dbReference type="GO" id="GO:0004862">
    <property type="term" value="F:cAMP-dependent protein kinase inhibitor activity"/>
    <property type="evidence" value="ECO:0007669"/>
    <property type="project" value="TreeGrafter"/>
</dbReference>
<keyword evidence="7 8" id="KW-0114">cAMP</keyword>
<dbReference type="PANTHER" id="PTHR11635:SF152">
    <property type="entry name" value="CAMP-DEPENDENT PROTEIN KINASE TYPE I REGULATORY SUBUNIT-RELATED"/>
    <property type="match status" value="1"/>
</dbReference>
<feature type="binding site" evidence="8">
    <location>
        <position position="379"/>
    </location>
    <ligand>
        <name>3',5'-cyclic AMP</name>
        <dbReference type="ChEBI" id="CHEBI:58165"/>
        <label>2</label>
    </ligand>
</feature>
<feature type="region of interest" description="Disordered" evidence="9">
    <location>
        <begin position="93"/>
        <end position="122"/>
    </location>
</feature>
<dbReference type="PROSITE" id="PS50042">
    <property type="entry name" value="CNMP_BINDING_3"/>
    <property type="match status" value="2"/>
</dbReference>
<keyword evidence="12" id="KW-1185">Reference proteome</keyword>
<evidence type="ECO:0000313" key="12">
    <source>
        <dbReference type="Proteomes" id="UP001295684"/>
    </source>
</evidence>
<name>A0AAD1XC70_EUPCR</name>
<evidence type="ECO:0000313" key="11">
    <source>
        <dbReference type="EMBL" id="CAI2368935.1"/>
    </source>
</evidence>
<accession>A0AAD1XC70</accession>
<keyword evidence="3" id="KW-0597">Phosphoprotein</keyword>
<feature type="binding site" evidence="8">
    <location>
        <position position="370"/>
    </location>
    <ligand>
        <name>3',5'-cyclic AMP</name>
        <dbReference type="ChEBI" id="CHEBI:58165"/>
        <label>2</label>
    </ligand>
</feature>
<evidence type="ECO:0000256" key="1">
    <source>
        <dbReference type="ARBA" id="ARBA00005753"/>
    </source>
</evidence>
<evidence type="ECO:0000256" key="9">
    <source>
        <dbReference type="SAM" id="MobiDB-lite"/>
    </source>
</evidence>
<feature type="domain" description="Cyclic nucleotide-binding" evidence="10">
    <location>
        <begin position="301"/>
        <end position="404"/>
    </location>
</feature>
<feature type="binding site" evidence="8">
    <location>
        <position position="248"/>
    </location>
    <ligand>
        <name>3',5'-cyclic AMP</name>
        <dbReference type="ChEBI" id="CHEBI:58165"/>
        <label>1</label>
    </ligand>
</feature>
<dbReference type="InterPro" id="IPR012198">
    <property type="entry name" value="cAMP_dep_PK_reg_su"/>
</dbReference>
<organism evidence="11 12">
    <name type="scientific">Euplotes crassus</name>
    <dbReference type="NCBI Taxonomy" id="5936"/>
    <lineage>
        <taxon>Eukaryota</taxon>
        <taxon>Sar</taxon>
        <taxon>Alveolata</taxon>
        <taxon>Ciliophora</taxon>
        <taxon>Intramacronucleata</taxon>
        <taxon>Spirotrichea</taxon>
        <taxon>Hypotrichia</taxon>
        <taxon>Euplotida</taxon>
        <taxon>Euplotidae</taxon>
        <taxon>Moneuplotes</taxon>
    </lineage>
</organism>
<dbReference type="Gene3D" id="2.60.120.10">
    <property type="entry name" value="Jelly Rolls"/>
    <property type="match status" value="2"/>
</dbReference>
<dbReference type="SMART" id="SM00100">
    <property type="entry name" value="cNMP"/>
    <property type="match status" value="2"/>
</dbReference>
<dbReference type="CDD" id="cd00038">
    <property type="entry name" value="CAP_ED"/>
    <property type="match status" value="2"/>
</dbReference>
<evidence type="ECO:0000256" key="7">
    <source>
        <dbReference type="ARBA" id="ARBA00023149"/>
    </source>
</evidence>
<proteinExistence type="inferred from homology"/>
<gene>
    <name evidence="11" type="ORF">ECRASSUSDP1_LOCUS10231</name>
</gene>
<dbReference type="InterPro" id="IPR018488">
    <property type="entry name" value="cNMP-bd_CS"/>
</dbReference>
<comment type="caution">
    <text evidence="11">The sequence shown here is derived from an EMBL/GenBank/DDBJ whole genome shotgun (WGS) entry which is preliminary data.</text>
</comment>
<dbReference type="PROSITE" id="PS00888">
    <property type="entry name" value="CNMP_BINDING_1"/>
    <property type="match status" value="2"/>
</dbReference>
<keyword evidence="5" id="KW-0677">Repeat</keyword>
<dbReference type="GO" id="GO:0034236">
    <property type="term" value="F:protein kinase A catalytic subunit binding"/>
    <property type="evidence" value="ECO:0007669"/>
    <property type="project" value="TreeGrafter"/>
</dbReference>
<dbReference type="SUPFAM" id="SSF51206">
    <property type="entry name" value="cAMP-binding domain-like"/>
    <property type="match status" value="2"/>
</dbReference>
<evidence type="ECO:0000256" key="6">
    <source>
        <dbReference type="ARBA" id="ARBA00022741"/>
    </source>
</evidence>
<feature type="domain" description="Cyclic nucleotide-binding" evidence="10">
    <location>
        <begin position="178"/>
        <end position="298"/>
    </location>
</feature>
<dbReference type="InterPro" id="IPR000595">
    <property type="entry name" value="cNMP-bd_dom"/>
</dbReference>
<dbReference type="GO" id="GO:0005952">
    <property type="term" value="C:cAMP-dependent protein kinase complex"/>
    <property type="evidence" value="ECO:0007669"/>
    <property type="project" value="InterPro"/>
</dbReference>
<evidence type="ECO:0000256" key="8">
    <source>
        <dbReference type="PIRSR" id="PIRSR000548-1"/>
    </source>
</evidence>
<evidence type="ECO:0000256" key="2">
    <source>
        <dbReference type="ARBA" id="ARBA00020355"/>
    </source>
</evidence>
<dbReference type="InterPro" id="IPR018490">
    <property type="entry name" value="cNMP-bd_dom_sf"/>
</dbReference>
<dbReference type="PRINTS" id="PR00103">
    <property type="entry name" value="CAMPKINASE"/>
</dbReference>
<dbReference type="PANTHER" id="PTHR11635">
    <property type="entry name" value="CAMP-DEPENDENT PROTEIN KINASE REGULATORY CHAIN"/>
    <property type="match status" value="1"/>
</dbReference>
<evidence type="ECO:0000259" key="10">
    <source>
        <dbReference type="PROSITE" id="PS50042"/>
    </source>
</evidence>
<dbReference type="PIRSF" id="PIRSF000548">
    <property type="entry name" value="PK_regulatory"/>
    <property type="match status" value="1"/>
</dbReference>
<dbReference type="GO" id="GO:0005829">
    <property type="term" value="C:cytosol"/>
    <property type="evidence" value="ECO:0007669"/>
    <property type="project" value="TreeGrafter"/>
</dbReference>
<dbReference type="InterPro" id="IPR050503">
    <property type="entry name" value="cAMP-dep_PK_reg_su-like"/>
</dbReference>